<evidence type="ECO:0000259" key="2">
    <source>
        <dbReference type="Pfam" id="PF13649"/>
    </source>
</evidence>
<reference evidence="3 4" key="1">
    <citation type="journal article" date="2017" name="Int. J. Syst. Evol. Microbiol.">
        <title>Pseudokineococcus basanitobsidens sp. nov., isolated from volcanic rock.</title>
        <authorList>
            <person name="Lee D.W."/>
            <person name="Park M.Y."/>
            <person name="Kim J.J."/>
            <person name="Kim B.S."/>
        </authorList>
    </citation>
    <scope>NUCLEOTIDE SEQUENCE [LARGE SCALE GENOMIC DNA]</scope>
    <source>
        <strain evidence="3 4">DSM 103726</strain>
    </source>
</reference>
<gene>
    <name evidence="3" type="ORF">WDZ17_00545</name>
</gene>
<keyword evidence="4" id="KW-1185">Reference proteome</keyword>
<comment type="caution">
    <text evidence="3">The sequence shown here is derived from an EMBL/GenBank/DDBJ whole genome shotgun (WGS) entry which is preliminary data.</text>
</comment>
<dbReference type="EMBL" id="JBBIAA010000001">
    <property type="protein sequence ID" value="MEJ5943781.1"/>
    <property type="molecule type" value="Genomic_DNA"/>
</dbReference>
<organism evidence="3 4">
    <name type="scientific">Pseudokineococcus basanitobsidens</name>
    <dbReference type="NCBI Taxonomy" id="1926649"/>
    <lineage>
        <taxon>Bacteria</taxon>
        <taxon>Bacillati</taxon>
        <taxon>Actinomycetota</taxon>
        <taxon>Actinomycetes</taxon>
        <taxon>Kineosporiales</taxon>
        <taxon>Kineosporiaceae</taxon>
        <taxon>Pseudokineococcus</taxon>
    </lineage>
</organism>
<dbReference type="Gene3D" id="3.40.50.150">
    <property type="entry name" value="Vaccinia Virus protein VP39"/>
    <property type="match status" value="1"/>
</dbReference>
<feature type="compositionally biased region" description="Gly residues" evidence="1">
    <location>
        <begin position="8"/>
        <end position="23"/>
    </location>
</feature>
<evidence type="ECO:0000313" key="4">
    <source>
        <dbReference type="Proteomes" id="UP001387100"/>
    </source>
</evidence>
<dbReference type="Proteomes" id="UP001387100">
    <property type="component" value="Unassembled WGS sequence"/>
</dbReference>
<proteinExistence type="predicted"/>
<dbReference type="InterPro" id="IPR029063">
    <property type="entry name" value="SAM-dependent_MTases_sf"/>
</dbReference>
<name>A0ABU8RFE0_9ACTN</name>
<dbReference type="InterPro" id="IPR041698">
    <property type="entry name" value="Methyltransf_25"/>
</dbReference>
<dbReference type="GO" id="GO:0008168">
    <property type="term" value="F:methyltransferase activity"/>
    <property type="evidence" value="ECO:0007669"/>
    <property type="project" value="UniProtKB-KW"/>
</dbReference>
<feature type="region of interest" description="Disordered" evidence="1">
    <location>
        <begin position="1"/>
        <end position="38"/>
    </location>
</feature>
<dbReference type="Pfam" id="PF13649">
    <property type="entry name" value="Methyltransf_25"/>
    <property type="match status" value="1"/>
</dbReference>
<keyword evidence="3" id="KW-0808">Transferase</keyword>
<evidence type="ECO:0000256" key="1">
    <source>
        <dbReference type="SAM" id="MobiDB-lite"/>
    </source>
</evidence>
<dbReference type="CDD" id="cd02440">
    <property type="entry name" value="AdoMet_MTases"/>
    <property type="match status" value="1"/>
</dbReference>
<dbReference type="PANTHER" id="PTHR42912">
    <property type="entry name" value="METHYLTRANSFERASE"/>
    <property type="match status" value="1"/>
</dbReference>
<protein>
    <submittedName>
        <fullName evidence="3">Class I SAM-dependent methyltransferase</fullName>
        <ecNumber evidence="3">2.1.-.-</ecNumber>
    </submittedName>
</protein>
<feature type="domain" description="Methyltransferase" evidence="2">
    <location>
        <begin position="83"/>
        <end position="174"/>
    </location>
</feature>
<dbReference type="SUPFAM" id="SSF53335">
    <property type="entry name" value="S-adenosyl-L-methionine-dependent methyltransferases"/>
    <property type="match status" value="1"/>
</dbReference>
<accession>A0ABU8RFE0</accession>
<keyword evidence="3" id="KW-0489">Methyltransferase</keyword>
<dbReference type="GO" id="GO:0032259">
    <property type="term" value="P:methylation"/>
    <property type="evidence" value="ECO:0007669"/>
    <property type="project" value="UniProtKB-KW"/>
</dbReference>
<evidence type="ECO:0000313" key="3">
    <source>
        <dbReference type="EMBL" id="MEJ5943781.1"/>
    </source>
</evidence>
<sequence length="245" mass="25535">MSGHQHGGHGSGGHGHGGHGHGPSGQQRAAGTSDAGRAALEDETLGVEERWEGFYVGRGRIWSGRPNALLVEVAGPLAPGRALDLGCGEGGDSVWLASHGWTTTAVDVAPTALGRTREAAAAAGVEVATEQHDLERSLPAGPFDLVSAFFLQSPVEWDRAAVLRRAAGLLAPGGVLLLVDHGSAPPWSWHGDHDFPTPEQVHAGLALPEEQFEALRVDAPTREAVGPQGQVAQVSDLVVMVRRRA</sequence>
<dbReference type="InterPro" id="IPR050508">
    <property type="entry name" value="Methyltransf_Superfamily"/>
</dbReference>
<dbReference type="EC" id="2.1.-.-" evidence="3"/>
<dbReference type="RefSeq" id="WP_339573173.1">
    <property type="nucleotide sequence ID" value="NZ_JBBIAA010000001.1"/>
</dbReference>